<keyword evidence="6" id="KW-0067">ATP-binding</keyword>
<dbReference type="Proteomes" id="UP000288805">
    <property type="component" value="Unassembled WGS sequence"/>
</dbReference>
<dbReference type="AlphaFoldDB" id="A0A438C0N4"/>
<reference evidence="11 12" key="1">
    <citation type="journal article" date="2018" name="PLoS Genet.">
        <title>Population sequencing reveals clonal diversity and ancestral inbreeding in the grapevine cultivar Chardonnay.</title>
        <authorList>
            <person name="Roach M.J."/>
            <person name="Johnson D.L."/>
            <person name="Bohlmann J."/>
            <person name="van Vuuren H.J."/>
            <person name="Jones S.J."/>
            <person name="Pretorius I.S."/>
            <person name="Schmidt S.A."/>
            <person name="Borneman A.R."/>
        </authorList>
    </citation>
    <scope>NUCLEOTIDE SEQUENCE [LARGE SCALE GENOMIC DNA]</scope>
    <source>
        <strain evidence="12">cv. Chardonnay</strain>
        <tissue evidence="11">Leaf</tissue>
    </source>
</reference>
<evidence type="ECO:0000256" key="7">
    <source>
        <dbReference type="ARBA" id="ARBA00047899"/>
    </source>
</evidence>
<keyword evidence="9" id="KW-1133">Transmembrane helix</keyword>
<evidence type="ECO:0000256" key="8">
    <source>
        <dbReference type="ARBA" id="ARBA00048679"/>
    </source>
</evidence>
<dbReference type="PANTHER" id="PTHR43895">
    <property type="entry name" value="CALCIUM/CALMODULIN-DEPENDENT PROTEIN KINASE KINASE-RELATED"/>
    <property type="match status" value="1"/>
</dbReference>
<comment type="catalytic activity">
    <reaction evidence="8">
        <text>L-seryl-[protein] + ATP = O-phospho-L-seryl-[protein] + ADP + H(+)</text>
        <dbReference type="Rhea" id="RHEA:17989"/>
        <dbReference type="Rhea" id="RHEA-COMP:9863"/>
        <dbReference type="Rhea" id="RHEA-COMP:11604"/>
        <dbReference type="ChEBI" id="CHEBI:15378"/>
        <dbReference type="ChEBI" id="CHEBI:29999"/>
        <dbReference type="ChEBI" id="CHEBI:30616"/>
        <dbReference type="ChEBI" id="CHEBI:83421"/>
        <dbReference type="ChEBI" id="CHEBI:456216"/>
        <dbReference type="EC" id="2.7.11.1"/>
    </reaction>
</comment>
<organism evidence="11 12">
    <name type="scientific">Vitis vinifera</name>
    <name type="common">Grape</name>
    <dbReference type="NCBI Taxonomy" id="29760"/>
    <lineage>
        <taxon>Eukaryota</taxon>
        <taxon>Viridiplantae</taxon>
        <taxon>Streptophyta</taxon>
        <taxon>Embryophyta</taxon>
        <taxon>Tracheophyta</taxon>
        <taxon>Spermatophyta</taxon>
        <taxon>Magnoliopsida</taxon>
        <taxon>eudicotyledons</taxon>
        <taxon>Gunneridae</taxon>
        <taxon>Pentapetalae</taxon>
        <taxon>rosids</taxon>
        <taxon>Vitales</taxon>
        <taxon>Vitaceae</taxon>
        <taxon>Viteae</taxon>
        <taxon>Vitis</taxon>
    </lineage>
</organism>
<evidence type="ECO:0000256" key="2">
    <source>
        <dbReference type="ARBA" id="ARBA00022527"/>
    </source>
</evidence>
<dbReference type="PROSITE" id="PS50011">
    <property type="entry name" value="PROTEIN_KINASE_DOM"/>
    <property type="match status" value="1"/>
</dbReference>
<dbReference type="Gene3D" id="3.30.200.20">
    <property type="entry name" value="Phosphorylase Kinase, domain 1"/>
    <property type="match status" value="1"/>
</dbReference>
<evidence type="ECO:0000256" key="3">
    <source>
        <dbReference type="ARBA" id="ARBA00022679"/>
    </source>
</evidence>
<comment type="catalytic activity">
    <reaction evidence="7">
        <text>L-threonyl-[protein] + ATP = O-phospho-L-threonyl-[protein] + ADP + H(+)</text>
        <dbReference type="Rhea" id="RHEA:46608"/>
        <dbReference type="Rhea" id="RHEA-COMP:11060"/>
        <dbReference type="Rhea" id="RHEA-COMP:11605"/>
        <dbReference type="ChEBI" id="CHEBI:15378"/>
        <dbReference type="ChEBI" id="CHEBI:30013"/>
        <dbReference type="ChEBI" id="CHEBI:30616"/>
        <dbReference type="ChEBI" id="CHEBI:61977"/>
        <dbReference type="ChEBI" id="CHEBI:456216"/>
        <dbReference type="EC" id="2.7.11.1"/>
    </reaction>
</comment>
<dbReference type="PANTHER" id="PTHR43895:SF32">
    <property type="entry name" value="SERINE_THREONINE-PROTEIN KINASE CHK1"/>
    <property type="match status" value="1"/>
</dbReference>
<keyword evidence="2" id="KW-0723">Serine/threonine-protein kinase</keyword>
<evidence type="ECO:0000313" key="12">
    <source>
        <dbReference type="Proteomes" id="UP000288805"/>
    </source>
</evidence>
<evidence type="ECO:0000256" key="1">
    <source>
        <dbReference type="ARBA" id="ARBA00012513"/>
    </source>
</evidence>
<name>A0A438C0N4_VITVI</name>
<gene>
    <name evidence="11" type="primary">CIPK8_3</name>
    <name evidence="11" type="ORF">CK203_076405</name>
</gene>
<keyword evidence="5 11" id="KW-0418">Kinase</keyword>
<evidence type="ECO:0000259" key="10">
    <source>
        <dbReference type="PROSITE" id="PS50011"/>
    </source>
</evidence>
<dbReference type="SUPFAM" id="SSF56112">
    <property type="entry name" value="Protein kinase-like (PK-like)"/>
    <property type="match status" value="1"/>
</dbReference>
<evidence type="ECO:0000313" key="11">
    <source>
        <dbReference type="EMBL" id="RVW16785.1"/>
    </source>
</evidence>
<sequence length="139" mass="16356">MKSTQNFPNQDTIFFQGIYSGSLLHRAFISMMQQLVLLSKHLNNPPITLHQKDFQVCNLKDFLEFRNIGEIKQEISIMKIVRHPNIVRLHEVLASQTTIYIILEFVTGGELYDKIVRLLLFLYMYIGNDYLLITFVFAW</sequence>
<dbReference type="InterPro" id="IPR011009">
    <property type="entry name" value="Kinase-like_dom_sf"/>
</dbReference>
<accession>A0A438C0N4</accession>
<dbReference type="GO" id="GO:0004674">
    <property type="term" value="F:protein serine/threonine kinase activity"/>
    <property type="evidence" value="ECO:0007669"/>
    <property type="project" value="UniProtKB-KW"/>
</dbReference>
<keyword evidence="4" id="KW-0547">Nucleotide-binding</keyword>
<dbReference type="GO" id="GO:0005524">
    <property type="term" value="F:ATP binding"/>
    <property type="evidence" value="ECO:0007669"/>
    <property type="project" value="UniProtKB-KW"/>
</dbReference>
<evidence type="ECO:0000256" key="4">
    <source>
        <dbReference type="ARBA" id="ARBA00022741"/>
    </source>
</evidence>
<feature type="domain" description="Protein kinase" evidence="10">
    <location>
        <begin position="1"/>
        <end position="139"/>
    </location>
</feature>
<keyword evidence="9" id="KW-0472">Membrane</keyword>
<dbReference type="Pfam" id="PF00069">
    <property type="entry name" value="Pkinase"/>
    <property type="match status" value="1"/>
</dbReference>
<keyword evidence="3" id="KW-0808">Transferase</keyword>
<keyword evidence="9" id="KW-0812">Transmembrane</keyword>
<evidence type="ECO:0000256" key="9">
    <source>
        <dbReference type="SAM" id="Phobius"/>
    </source>
</evidence>
<feature type="transmembrane region" description="Helical" evidence="9">
    <location>
        <begin position="118"/>
        <end position="138"/>
    </location>
</feature>
<dbReference type="InterPro" id="IPR000719">
    <property type="entry name" value="Prot_kinase_dom"/>
</dbReference>
<protein>
    <recommendedName>
        <fullName evidence="1">non-specific serine/threonine protein kinase</fullName>
        <ecNumber evidence="1">2.7.11.1</ecNumber>
    </recommendedName>
</protein>
<evidence type="ECO:0000256" key="6">
    <source>
        <dbReference type="ARBA" id="ARBA00022840"/>
    </source>
</evidence>
<dbReference type="EMBL" id="QGNW01002585">
    <property type="protein sequence ID" value="RVW16785.1"/>
    <property type="molecule type" value="Genomic_DNA"/>
</dbReference>
<dbReference type="EC" id="2.7.11.1" evidence="1"/>
<evidence type="ECO:0000256" key="5">
    <source>
        <dbReference type="ARBA" id="ARBA00022777"/>
    </source>
</evidence>
<proteinExistence type="predicted"/>
<comment type="caution">
    <text evidence="11">The sequence shown here is derived from an EMBL/GenBank/DDBJ whole genome shotgun (WGS) entry which is preliminary data.</text>
</comment>